<dbReference type="PRINTS" id="PR00045">
    <property type="entry name" value="SIGMA54FCT"/>
</dbReference>
<dbReference type="InterPro" id="IPR000394">
    <property type="entry name" value="RNA_pol_sigma_54"/>
</dbReference>
<keyword evidence="5" id="KW-0805">Transcription regulation</keyword>
<keyword evidence="2" id="KW-0240">DNA-directed RNA polymerase</keyword>
<evidence type="ECO:0000256" key="2">
    <source>
        <dbReference type="ARBA" id="ARBA00022478"/>
    </source>
</evidence>
<keyword evidence="4" id="KW-0548">Nucleotidyltransferase</keyword>
<dbReference type="GO" id="GO:0000428">
    <property type="term" value="C:DNA-directed RNA polymerase complex"/>
    <property type="evidence" value="ECO:0007669"/>
    <property type="project" value="UniProtKB-KW"/>
</dbReference>
<keyword evidence="3" id="KW-0808">Transferase</keyword>
<dbReference type="InterPro" id="IPR007634">
    <property type="entry name" value="RNA_pol_sigma_54_DNA-bd"/>
</dbReference>
<evidence type="ECO:0000256" key="7">
    <source>
        <dbReference type="ARBA" id="ARBA00023125"/>
    </source>
</evidence>
<evidence type="ECO:0000313" key="12">
    <source>
        <dbReference type="Proteomes" id="UP000287857"/>
    </source>
</evidence>
<comment type="similarity">
    <text evidence="1">Belongs to the sigma-54 factor family.</text>
</comment>
<evidence type="ECO:0000256" key="5">
    <source>
        <dbReference type="ARBA" id="ARBA00023015"/>
    </source>
</evidence>
<name>A0A430A1J1_9ENTE</name>
<dbReference type="EMBL" id="NGJS01000002">
    <property type="protein sequence ID" value="RSU00253.1"/>
    <property type="molecule type" value="Genomic_DNA"/>
</dbReference>
<feature type="domain" description="RNA polymerase sigma factor 54 core-binding" evidence="10">
    <location>
        <begin position="80"/>
        <end position="266"/>
    </location>
</feature>
<proteinExistence type="inferred from homology"/>
<evidence type="ECO:0000259" key="10">
    <source>
        <dbReference type="Pfam" id="PF04963"/>
    </source>
</evidence>
<evidence type="ECO:0000313" key="11">
    <source>
        <dbReference type="EMBL" id="RSU00253.1"/>
    </source>
</evidence>
<evidence type="ECO:0000259" key="9">
    <source>
        <dbReference type="Pfam" id="PF04552"/>
    </source>
</evidence>
<keyword evidence="12" id="KW-1185">Reference proteome</keyword>
<keyword evidence="8" id="KW-0804">Transcription</keyword>
<dbReference type="PANTHER" id="PTHR32248:SF4">
    <property type="entry name" value="RNA POLYMERASE SIGMA-54 FACTOR"/>
    <property type="match status" value="1"/>
</dbReference>
<dbReference type="PROSITE" id="PS00717">
    <property type="entry name" value="SIGMA54_1"/>
    <property type="match status" value="1"/>
</dbReference>
<dbReference type="Pfam" id="PF04963">
    <property type="entry name" value="Sigma54_CBD"/>
    <property type="match status" value="1"/>
</dbReference>
<evidence type="ECO:0000256" key="1">
    <source>
        <dbReference type="ARBA" id="ARBA00008798"/>
    </source>
</evidence>
<dbReference type="NCBIfam" id="TIGR02395">
    <property type="entry name" value="rpoN_sigma"/>
    <property type="match status" value="1"/>
</dbReference>
<dbReference type="InterPro" id="IPR038709">
    <property type="entry name" value="RpoN_core-bd_sf"/>
</dbReference>
<evidence type="ECO:0000256" key="6">
    <source>
        <dbReference type="ARBA" id="ARBA00023082"/>
    </source>
</evidence>
<evidence type="ECO:0000256" key="8">
    <source>
        <dbReference type="ARBA" id="ARBA00023163"/>
    </source>
</evidence>
<dbReference type="Pfam" id="PF04552">
    <property type="entry name" value="Sigma54_DBD"/>
    <property type="match status" value="1"/>
</dbReference>
<reference evidence="11 12" key="1">
    <citation type="submission" date="2017-05" db="EMBL/GenBank/DDBJ databases">
        <title>Vagococcus spp. assemblies.</title>
        <authorList>
            <person name="Gulvik C.A."/>
        </authorList>
    </citation>
    <scope>NUCLEOTIDE SEQUENCE [LARGE SCALE GENOMIC DNA]</scope>
    <source>
        <strain evidence="11 12">SS1995</strain>
    </source>
</reference>
<dbReference type="Gene3D" id="1.10.10.1330">
    <property type="entry name" value="RNA polymerase sigma-54 factor, core-binding domain"/>
    <property type="match status" value="1"/>
</dbReference>
<dbReference type="RefSeq" id="WP_125983205.1">
    <property type="nucleotide sequence ID" value="NZ_NGJS01000002.1"/>
</dbReference>
<dbReference type="PANTHER" id="PTHR32248">
    <property type="entry name" value="RNA POLYMERASE SIGMA-54 FACTOR"/>
    <property type="match status" value="1"/>
</dbReference>
<dbReference type="OrthoDB" id="9814402at2"/>
<keyword evidence="7" id="KW-0238">DNA-binding</keyword>
<feature type="domain" description="RNA polymerase sigma factor 54 DNA-binding" evidence="9">
    <location>
        <begin position="280"/>
        <end position="439"/>
    </location>
</feature>
<comment type="caution">
    <text evidence="11">The sequence shown here is derived from an EMBL/GenBank/DDBJ whole genome shotgun (WGS) entry which is preliminary data.</text>
</comment>
<dbReference type="GO" id="GO:0016779">
    <property type="term" value="F:nucleotidyltransferase activity"/>
    <property type="evidence" value="ECO:0007669"/>
    <property type="project" value="UniProtKB-KW"/>
</dbReference>
<keyword evidence="6" id="KW-0731">Sigma factor</keyword>
<dbReference type="PROSITE" id="PS50044">
    <property type="entry name" value="SIGMA54_3"/>
    <property type="match status" value="1"/>
</dbReference>
<dbReference type="GO" id="GO:0003677">
    <property type="term" value="F:DNA binding"/>
    <property type="evidence" value="ECO:0007669"/>
    <property type="project" value="UniProtKB-KW"/>
</dbReference>
<accession>A0A430A1J1</accession>
<dbReference type="Pfam" id="PF00309">
    <property type="entry name" value="Sigma54_AID"/>
    <property type="match status" value="1"/>
</dbReference>
<dbReference type="GO" id="GO:0006352">
    <property type="term" value="P:DNA-templated transcription initiation"/>
    <property type="evidence" value="ECO:0007669"/>
    <property type="project" value="InterPro"/>
</dbReference>
<dbReference type="AlphaFoldDB" id="A0A430A1J1"/>
<evidence type="ECO:0000256" key="3">
    <source>
        <dbReference type="ARBA" id="ARBA00022679"/>
    </source>
</evidence>
<sequence length="444" mass="51445">MRFEQHISQQQKQSQKLMMSQQMQQSIKMLQLNTPDLLSFLENKALENPLIEVTAQTDDYSESNAATSYNGENKHQEWMNQLPNETGSLFEHVINQIHLNYRDTYLRQLTLYLVEYIDSNGYLTITMEEAMDQSGANYIEMLDALRLLQMLEPAGVGARNLQECLMLQTERDNTAPELAYFILEEFFEELASRKWSIIEKELVIPAYEVQKVFDYIQRLNPFPGAVFGSINDAYIIPDVVVNEIDGDLVIRSTKRGTPSIEFQQTYFNRMIAKGDSEVTSYLNDRKREFEWIKKGVVYRGDTILRIAQTIVKYQTQFFTDQTRPIKPLLMKDIAKELDIHESTVSRSVNGKYMQTAFGTFELKTFFTTRLATKSGDDNISTDTAKQRVQAVVEQEDKTKPLSDQKIVELLKSQDILLSRRTVAKYRDELGIPSSSKRKRYEKNN</sequence>
<dbReference type="Gene3D" id="1.10.10.60">
    <property type="entry name" value="Homeodomain-like"/>
    <property type="match status" value="1"/>
</dbReference>
<dbReference type="Proteomes" id="UP000287857">
    <property type="component" value="Unassembled WGS sequence"/>
</dbReference>
<dbReference type="GO" id="GO:0001216">
    <property type="term" value="F:DNA-binding transcription activator activity"/>
    <property type="evidence" value="ECO:0007669"/>
    <property type="project" value="InterPro"/>
</dbReference>
<dbReference type="InterPro" id="IPR007046">
    <property type="entry name" value="RNA_pol_sigma_54_core-bd"/>
</dbReference>
<evidence type="ECO:0000256" key="4">
    <source>
        <dbReference type="ARBA" id="ARBA00022695"/>
    </source>
</evidence>
<protein>
    <submittedName>
        <fullName evidence="11">RNA polymerase sigma-54 factor</fullName>
    </submittedName>
</protein>
<organism evidence="11 12">
    <name type="scientific">Vagococcus vulneris</name>
    <dbReference type="NCBI Taxonomy" id="1977869"/>
    <lineage>
        <taxon>Bacteria</taxon>
        <taxon>Bacillati</taxon>
        <taxon>Bacillota</taxon>
        <taxon>Bacilli</taxon>
        <taxon>Lactobacillales</taxon>
        <taxon>Enterococcaceae</taxon>
        <taxon>Vagococcus</taxon>
    </lineage>
</organism>
<dbReference type="GO" id="GO:0016987">
    <property type="term" value="F:sigma factor activity"/>
    <property type="evidence" value="ECO:0007669"/>
    <property type="project" value="UniProtKB-KW"/>
</dbReference>
<dbReference type="PROSITE" id="PS00718">
    <property type="entry name" value="SIGMA54_2"/>
    <property type="match status" value="1"/>
</dbReference>
<dbReference type="PIRSF" id="PIRSF000774">
    <property type="entry name" value="RpoN"/>
    <property type="match status" value="1"/>
</dbReference>
<gene>
    <name evidence="11" type="ORF">CBF37_02850</name>
</gene>